<gene>
    <name evidence="2" type="ORF">CAEBREN_05604</name>
</gene>
<evidence type="ECO:0000256" key="1">
    <source>
        <dbReference type="SAM" id="MobiDB-lite"/>
    </source>
</evidence>
<proteinExistence type="predicted"/>
<evidence type="ECO:0000313" key="2">
    <source>
        <dbReference type="EMBL" id="EGT38592.1"/>
    </source>
</evidence>
<feature type="region of interest" description="Disordered" evidence="1">
    <location>
        <begin position="16"/>
        <end position="95"/>
    </location>
</feature>
<organism evidence="3">
    <name type="scientific">Caenorhabditis brenneri</name>
    <name type="common">Nematode worm</name>
    <dbReference type="NCBI Taxonomy" id="135651"/>
    <lineage>
        <taxon>Eukaryota</taxon>
        <taxon>Metazoa</taxon>
        <taxon>Ecdysozoa</taxon>
        <taxon>Nematoda</taxon>
        <taxon>Chromadorea</taxon>
        <taxon>Rhabditida</taxon>
        <taxon>Rhabditina</taxon>
        <taxon>Rhabditomorpha</taxon>
        <taxon>Rhabditoidea</taxon>
        <taxon>Rhabditidae</taxon>
        <taxon>Peloderinae</taxon>
        <taxon>Caenorhabditis</taxon>
    </lineage>
</organism>
<accession>G0NVZ2</accession>
<feature type="compositionally biased region" description="Basic and acidic residues" evidence="1">
    <location>
        <begin position="59"/>
        <end position="85"/>
    </location>
</feature>
<dbReference type="HOGENOM" id="CLU_2374611_0_0_1"/>
<name>G0NVZ2_CAEBE</name>
<protein>
    <submittedName>
        <fullName evidence="2">Uncharacterized protein</fullName>
    </submittedName>
</protein>
<dbReference type="EMBL" id="GL379960">
    <property type="protein sequence ID" value="EGT38592.1"/>
    <property type="molecule type" value="Genomic_DNA"/>
</dbReference>
<dbReference type="AlphaFoldDB" id="G0NVZ2"/>
<reference evidence="3" key="1">
    <citation type="submission" date="2011-07" db="EMBL/GenBank/DDBJ databases">
        <authorList>
            <consortium name="Caenorhabditis brenneri Sequencing and Analysis Consortium"/>
            <person name="Wilson R.K."/>
        </authorList>
    </citation>
    <scope>NUCLEOTIDE SEQUENCE [LARGE SCALE GENOMIC DNA]</scope>
    <source>
        <strain evidence="3">PB2801</strain>
    </source>
</reference>
<evidence type="ECO:0000313" key="3">
    <source>
        <dbReference type="Proteomes" id="UP000008068"/>
    </source>
</evidence>
<dbReference type="InParanoid" id="G0NVZ2"/>
<sequence length="95" mass="10826">MNRSSEKKRICVYCGSSKPGMKWSPLRKGGKSHKAQEDKKLEDGSKSDSGPEFEDGEFEDHTYEIDKDVSSQEQSKFRNLQEDINSRIFGNGSNY</sequence>
<feature type="compositionally biased region" description="Basic and acidic residues" evidence="1">
    <location>
        <begin position="34"/>
        <end position="46"/>
    </location>
</feature>
<dbReference type="Proteomes" id="UP000008068">
    <property type="component" value="Unassembled WGS sequence"/>
</dbReference>
<keyword evidence="3" id="KW-1185">Reference proteome</keyword>